<accession>A0A6A4GN31</accession>
<organism evidence="4 5">
    <name type="scientific">Gymnopus androsaceus JB14</name>
    <dbReference type="NCBI Taxonomy" id="1447944"/>
    <lineage>
        <taxon>Eukaryota</taxon>
        <taxon>Fungi</taxon>
        <taxon>Dikarya</taxon>
        <taxon>Basidiomycota</taxon>
        <taxon>Agaricomycotina</taxon>
        <taxon>Agaricomycetes</taxon>
        <taxon>Agaricomycetidae</taxon>
        <taxon>Agaricales</taxon>
        <taxon>Marasmiineae</taxon>
        <taxon>Omphalotaceae</taxon>
        <taxon>Gymnopus</taxon>
    </lineage>
</organism>
<feature type="transmembrane region" description="Helical" evidence="3">
    <location>
        <begin position="51"/>
        <end position="73"/>
    </location>
</feature>
<feature type="transmembrane region" description="Helical" evidence="3">
    <location>
        <begin position="289"/>
        <end position="308"/>
    </location>
</feature>
<gene>
    <name evidence="4" type="ORF">BT96DRAFT_838032</name>
</gene>
<feature type="transmembrane region" description="Helical" evidence="3">
    <location>
        <begin position="120"/>
        <end position="141"/>
    </location>
</feature>
<evidence type="ECO:0000256" key="3">
    <source>
        <dbReference type="SAM" id="Phobius"/>
    </source>
</evidence>
<feature type="transmembrane region" description="Helical" evidence="3">
    <location>
        <begin position="320"/>
        <end position="343"/>
    </location>
</feature>
<dbReference type="Pfam" id="PF07690">
    <property type="entry name" value="MFS_1"/>
    <property type="match status" value="1"/>
</dbReference>
<comment type="subcellular location">
    <subcellularLocation>
        <location evidence="1">Membrane</location>
        <topology evidence="1">Multi-pass membrane protein</topology>
    </subcellularLocation>
</comment>
<feature type="transmembrane region" description="Helical" evidence="3">
    <location>
        <begin position="147"/>
        <end position="170"/>
    </location>
</feature>
<dbReference type="InterPro" id="IPR036259">
    <property type="entry name" value="MFS_trans_sf"/>
</dbReference>
<evidence type="ECO:0000256" key="1">
    <source>
        <dbReference type="ARBA" id="ARBA00004141"/>
    </source>
</evidence>
<dbReference type="PANTHER" id="PTHR11360:SF252">
    <property type="entry name" value="MAJOR FACILITATOR SUPERFAMILY (MFS) PROFILE DOMAIN-CONTAINING PROTEIN-RELATED"/>
    <property type="match status" value="1"/>
</dbReference>
<feature type="transmembrane region" description="Helical" evidence="3">
    <location>
        <begin position="384"/>
        <end position="403"/>
    </location>
</feature>
<dbReference type="InterPro" id="IPR011701">
    <property type="entry name" value="MFS"/>
</dbReference>
<keyword evidence="5" id="KW-1185">Reference proteome</keyword>
<dbReference type="Gene3D" id="1.20.1250.20">
    <property type="entry name" value="MFS general substrate transporter like domains"/>
    <property type="match status" value="2"/>
</dbReference>
<keyword evidence="3" id="KW-0472">Membrane</keyword>
<reference evidence="4" key="1">
    <citation type="journal article" date="2019" name="Environ. Microbiol.">
        <title>Fungal ecological strategies reflected in gene transcription - a case study of two litter decomposers.</title>
        <authorList>
            <person name="Barbi F."/>
            <person name="Kohler A."/>
            <person name="Barry K."/>
            <person name="Baskaran P."/>
            <person name="Daum C."/>
            <person name="Fauchery L."/>
            <person name="Ihrmark K."/>
            <person name="Kuo A."/>
            <person name="LaButti K."/>
            <person name="Lipzen A."/>
            <person name="Morin E."/>
            <person name="Grigoriev I.V."/>
            <person name="Henrissat B."/>
            <person name="Lindahl B."/>
            <person name="Martin F."/>
        </authorList>
    </citation>
    <scope>NUCLEOTIDE SEQUENCE</scope>
    <source>
        <strain evidence="4">JB14</strain>
    </source>
</reference>
<name>A0A6A4GN31_9AGAR</name>
<dbReference type="SUPFAM" id="SSF103473">
    <property type="entry name" value="MFS general substrate transporter"/>
    <property type="match status" value="1"/>
</dbReference>
<dbReference type="GO" id="GO:0016020">
    <property type="term" value="C:membrane"/>
    <property type="evidence" value="ECO:0007669"/>
    <property type="project" value="UniProtKB-SubCell"/>
</dbReference>
<feature type="transmembrane region" description="Helical" evidence="3">
    <location>
        <begin position="93"/>
        <end position="113"/>
    </location>
</feature>
<keyword evidence="3" id="KW-1133">Transmembrane helix</keyword>
<sequence length="451" mass="48298">MKPLITRKKTDETVVTVVNAVLSVVNGESNTSRDSEKTTASTFEDVPEGGFAGWATVLGAFLIQFCGFGYTASFGVFQDFYTQVYITNESSSAISWIGGINAFMTITGGVVAGKFFDKGYFYHLMIGGAILESFCLFMLSLTKPNQFYQVFLSQGVGAGLGAGMMYVPSMAVVSHYFRKRRALAMTIVASGSSLGSIIHPIMLNNLLGPLGFAKAARANAGLVSGLLLIACASMRTRLPPSPAPIGFREALVKFSKDRAYVCATAGMMIFSIGYYYPLFYIQLDASLHGINPSLVFYSLVILNGSSIVGRLTPGFVAHRFGVANMLTFGMVGCSAVIFGMIGLGRGEAGYVVVAILYGYCAGTYISLISPLFSSFAHNQAEIGARIGIGFAFSGVSALIGGPIDGALATSEFIWWRPALFSGLVTFIGFCFMVVMIQILRRRSSQKIEEKA</sequence>
<keyword evidence="3" id="KW-0812">Transmembrane</keyword>
<dbReference type="AlphaFoldDB" id="A0A6A4GN31"/>
<feature type="transmembrane region" description="Helical" evidence="3">
    <location>
        <begin position="349"/>
        <end position="372"/>
    </location>
</feature>
<feature type="transmembrane region" description="Helical" evidence="3">
    <location>
        <begin position="415"/>
        <end position="436"/>
    </location>
</feature>
<dbReference type="OrthoDB" id="6499973at2759"/>
<dbReference type="PANTHER" id="PTHR11360">
    <property type="entry name" value="MONOCARBOXYLATE TRANSPORTER"/>
    <property type="match status" value="1"/>
</dbReference>
<dbReference type="GO" id="GO:0022857">
    <property type="term" value="F:transmembrane transporter activity"/>
    <property type="evidence" value="ECO:0007669"/>
    <property type="project" value="InterPro"/>
</dbReference>
<comment type="similarity">
    <text evidence="2">Belongs to the major facilitator superfamily. Monocarboxylate porter (TC 2.A.1.13) family.</text>
</comment>
<evidence type="ECO:0000313" key="4">
    <source>
        <dbReference type="EMBL" id="KAE9387169.1"/>
    </source>
</evidence>
<evidence type="ECO:0000313" key="5">
    <source>
        <dbReference type="Proteomes" id="UP000799118"/>
    </source>
</evidence>
<proteinExistence type="inferred from homology"/>
<protein>
    <submittedName>
        <fullName evidence="4">MFS general substrate transporter</fullName>
    </submittedName>
</protein>
<feature type="transmembrane region" description="Helical" evidence="3">
    <location>
        <begin position="259"/>
        <end position="277"/>
    </location>
</feature>
<dbReference type="InterPro" id="IPR050327">
    <property type="entry name" value="Proton-linked_MCT"/>
</dbReference>
<evidence type="ECO:0000256" key="2">
    <source>
        <dbReference type="ARBA" id="ARBA00006727"/>
    </source>
</evidence>
<dbReference type="EMBL" id="ML769818">
    <property type="protein sequence ID" value="KAE9387169.1"/>
    <property type="molecule type" value="Genomic_DNA"/>
</dbReference>
<dbReference type="Proteomes" id="UP000799118">
    <property type="component" value="Unassembled WGS sequence"/>
</dbReference>